<dbReference type="InterPro" id="IPR001173">
    <property type="entry name" value="Glyco_trans_2-like"/>
</dbReference>
<proteinExistence type="predicted"/>
<dbReference type="Gene3D" id="3.90.550.10">
    <property type="entry name" value="Spore Coat Polysaccharide Biosynthesis Protein SpsA, Chain A"/>
    <property type="match status" value="2"/>
</dbReference>
<evidence type="ECO:0000313" key="3">
    <source>
        <dbReference type="Proteomes" id="UP001501627"/>
    </source>
</evidence>
<dbReference type="SUPFAM" id="SSF53756">
    <property type="entry name" value="UDP-Glycosyltransferase/glycogen phosphorylase"/>
    <property type="match status" value="1"/>
</dbReference>
<reference evidence="3" key="1">
    <citation type="journal article" date="2019" name="Int. J. Syst. Evol. Microbiol.">
        <title>The Global Catalogue of Microorganisms (GCM) 10K type strain sequencing project: providing services to taxonomists for standard genome sequencing and annotation.</title>
        <authorList>
            <consortium name="The Broad Institute Genomics Platform"/>
            <consortium name="The Broad Institute Genome Sequencing Center for Infectious Disease"/>
            <person name="Wu L."/>
            <person name="Ma J."/>
        </authorList>
    </citation>
    <scope>NUCLEOTIDE SEQUENCE [LARGE SCALE GENOMIC DNA]</scope>
    <source>
        <strain evidence="3">JCM 17561</strain>
    </source>
</reference>
<dbReference type="PANTHER" id="PTHR43685:SF2">
    <property type="entry name" value="GLYCOSYLTRANSFERASE 2-LIKE DOMAIN-CONTAINING PROTEIN"/>
    <property type="match status" value="1"/>
</dbReference>
<dbReference type="InterPro" id="IPR050834">
    <property type="entry name" value="Glycosyltransf_2"/>
</dbReference>
<comment type="caution">
    <text evidence="2">The sequence shown here is derived from an EMBL/GenBank/DDBJ whole genome shotgun (WGS) entry which is preliminary data.</text>
</comment>
<organism evidence="2 3">
    <name type="scientific">Comamonas faecalis</name>
    <dbReference type="NCBI Taxonomy" id="1387849"/>
    <lineage>
        <taxon>Bacteria</taxon>
        <taxon>Pseudomonadati</taxon>
        <taxon>Pseudomonadota</taxon>
        <taxon>Betaproteobacteria</taxon>
        <taxon>Burkholderiales</taxon>
        <taxon>Comamonadaceae</taxon>
        <taxon>Comamonas</taxon>
    </lineage>
</organism>
<evidence type="ECO:0000313" key="2">
    <source>
        <dbReference type="EMBL" id="GAA3982425.1"/>
    </source>
</evidence>
<gene>
    <name evidence="2" type="ORF">GCM10022279_02490</name>
</gene>
<dbReference type="PANTHER" id="PTHR43685">
    <property type="entry name" value="GLYCOSYLTRANSFERASE"/>
    <property type="match status" value="1"/>
</dbReference>
<sequence length="1216" mass="134084">MTAHTTASPYYIHAAQSLDDGSLRTVQLHQLCHQLNRAGYPAYLVDAPKLYGHWWTPPLTPALMAAHHVAGLTPITVEGQGAHERSRPGLQVRLLAACAAPKSGHAYAELQFTQSGAMPGIAQDFKIRAALPWVDSALWQQPLPGGVRSGALVYSGRIPDKQFTLRAEHAALTDISPCAETPLSAAERWQRLAQAEVLYAYAAGSLVTEAQLLGCSVIYVTNDHQLPTLPEHPLQRAGAYLNSTAHPLQDASCTPQTLCAQLATLEQEAPQLLQRLVQTTQAAAAALSWEQAWNTAQIQALDDLIPASPKQRAARADTMAAERLCADYPIWKERANPAEVYGDICAELVAGGQVQAPTVHVYGHGRDGNELADTMDALAQCWLKPARIVIHADMPAPVPVQELGDDVQWVGPADDWAAQPTAAGGDWLVLLDAGTRPEPYALIELLAAAHQPGNTQLVYAAHDAPWGDKQLPHFPGGCNIEWLRATNYLGGLVAVRASAWAQLPDAGRYSSAYRLALRASAEHGPASVRYVDQLLSHGAAQLATGQEAQEFAVAEQEVVRLHPGAQVLATEQLGCWRVLYPAPDHAVTLIVPTGKQLGYLRALLTSCVRYYAQDLHEALLIVQDEDLAATEQWVRQWEHADQLALRIVASGGGAYNHARSINLGLRAASTEAVLVCDDDVEWLDSHALPQLRRLLAQERLAIAAPRLVLQVGERPLLLAGPHVAGESAQLLNYCGEHNWLDERGLFNRLQMAQDVAGVHGACWLARRSALLAVGGLDEVNTPLRLAVADLGYRLQQAQWRLVWTPHASALHAGGATLKALRQQPTLALALEQTCMDEAHHLQNRWTEFAGQHPLYSRHWRSNKPYQLETRVVASWSAHHHQRPTVLATPLKSGAGQYRVIEPLNAVQQAGLAQTCVVLPEVSGLTERRVLTPLDVARWQPERILVQHSISDQDIAYLRAIRQACPKAFIVQLMDDLSSELPATHPNHQFGQREGHVRTLQALALCDRLIVSTKPLADYYAGDCPDIRLVPNALDPRFWGQLQRTPTSRQRLRVGWAGAGQHLGDLRLVQSVVKELADEVDWIFMGMCPDELRPYVKEFHHFVSYRDYPAKLASLDLDIAIAPLEDHLFNACKSNLRLLEFGAMGWPVVCSDVYPFRTDDPPVLRVPNQHQAWMDALRSLLQDTALRQHQGQALHDWQQRYYQVQQHVDAWFHAIFD</sequence>
<name>A0ABP7QHX5_9BURK</name>
<dbReference type="Pfam" id="PF00535">
    <property type="entry name" value="Glycos_transf_2"/>
    <property type="match status" value="1"/>
</dbReference>
<feature type="domain" description="Glycosyltransferase 2-like" evidence="1">
    <location>
        <begin position="589"/>
        <end position="770"/>
    </location>
</feature>
<dbReference type="EMBL" id="BAABBP010000002">
    <property type="protein sequence ID" value="GAA3982425.1"/>
    <property type="molecule type" value="Genomic_DNA"/>
</dbReference>
<dbReference type="InterPro" id="IPR029044">
    <property type="entry name" value="Nucleotide-diphossugar_trans"/>
</dbReference>
<protein>
    <recommendedName>
        <fullName evidence="1">Glycosyltransferase 2-like domain-containing protein</fullName>
    </recommendedName>
</protein>
<dbReference type="Gene3D" id="3.40.50.2000">
    <property type="entry name" value="Glycogen Phosphorylase B"/>
    <property type="match status" value="1"/>
</dbReference>
<evidence type="ECO:0000259" key="1">
    <source>
        <dbReference type="Pfam" id="PF00535"/>
    </source>
</evidence>
<dbReference type="RefSeq" id="WP_103045627.1">
    <property type="nucleotide sequence ID" value="NZ_BAABBP010000002.1"/>
</dbReference>
<accession>A0ABP7QHX5</accession>
<dbReference type="SUPFAM" id="SSF53448">
    <property type="entry name" value="Nucleotide-diphospho-sugar transferases"/>
    <property type="match status" value="2"/>
</dbReference>
<keyword evidence="3" id="KW-1185">Reference proteome</keyword>
<dbReference type="Proteomes" id="UP001501627">
    <property type="component" value="Unassembled WGS sequence"/>
</dbReference>